<gene>
    <name evidence="2" type="ORF">LCGC14_1922070</name>
</gene>
<reference evidence="2" key="1">
    <citation type="journal article" date="2015" name="Nature">
        <title>Complex archaea that bridge the gap between prokaryotes and eukaryotes.</title>
        <authorList>
            <person name="Spang A."/>
            <person name="Saw J.H."/>
            <person name="Jorgensen S.L."/>
            <person name="Zaremba-Niedzwiedzka K."/>
            <person name="Martijn J."/>
            <person name="Lind A.E."/>
            <person name="van Eijk R."/>
            <person name="Schleper C."/>
            <person name="Guy L."/>
            <person name="Ettema T.J."/>
        </authorList>
    </citation>
    <scope>NUCLEOTIDE SEQUENCE</scope>
</reference>
<accession>A0A0F9GDW0</accession>
<dbReference type="EMBL" id="LAZR01020486">
    <property type="protein sequence ID" value="KKL88701.1"/>
    <property type="molecule type" value="Genomic_DNA"/>
</dbReference>
<comment type="caution">
    <text evidence="2">The sequence shown here is derived from an EMBL/GenBank/DDBJ whole genome shotgun (WGS) entry which is preliminary data.</text>
</comment>
<dbReference type="Pfam" id="PF10145">
    <property type="entry name" value="PhageMin_Tail"/>
    <property type="match status" value="1"/>
</dbReference>
<feature type="non-terminal residue" evidence="2">
    <location>
        <position position="1"/>
    </location>
</feature>
<feature type="domain" description="Phage tail tape measure protein" evidence="1">
    <location>
        <begin position="2"/>
        <end position="193"/>
    </location>
</feature>
<evidence type="ECO:0000259" key="1">
    <source>
        <dbReference type="Pfam" id="PF10145"/>
    </source>
</evidence>
<evidence type="ECO:0000313" key="2">
    <source>
        <dbReference type="EMBL" id="KKL88701.1"/>
    </source>
</evidence>
<feature type="non-terminal residue" evidence="2">
    <location>
        <position position="798"/>
    </location>
</feature>
<name>A0A0F9GDW0_9ZZZZ</name>
<dbReference type="AlphaFoldDB" id="A0A0F9GDW0"/>
<dbReference type="NCBIfam" id="TIGR01760">
    <property type="entry name" value="tape_meas_TP901"/>
    <property type="match status" value="1"/>
</dbReference>
<sequence length="798" mass="83734">MAKNYGIAINEVLDGMVVYGQQGLKVNEIMERTKATMLAVNVTTLDSTGATEALTAAHKIFGGEISNSMGFVDAWAKVAAKHAITAKDLADVVKKAGAAAGVAGMNFEDFMGITTAIGVVSRQTGKEIGTSLKFMMRGMRRPIAQKEFASLGIASLTETGDLRPAMDILKDLAGAWHDLSKAQQLATAQAAAGIRHYNSFIILMNNFDEALEASAHAATSQGFAMRKNQLAMQTLSKQIAVLRESVKGLGLEVGKAIVPTVTAATKVLSVLVKVAGKVPGPLLQIGTLGLAGMLAFHKAADMVVDSLDAMMGYGAEGPKLKKFFGKEGYIGGMGKGVSKAFKGIFGGIGTALSIGMGKIMDFGPGAMRPTGVFDPKQQGLIVRGLAGMKTSVVALSSSLGVLRMAALGVVGVAAALAGVLLYKWYQGVTATGQDMADQMHDQIGKARDLTDAYRSQATELSRVGLAQKKLASARKLASDDPAMAQAIASGEYKGAALAARDLHKITVEIGKAIAKIDPTAITDITDSGELVWDMSDGFAALTDSAVDAQNAIVAMMEIKVMKAFAEDITEAQGVLDNWSESWNSMMQKIGMDPIDLSLAGQLKESQGLLQRLADQRRELTERGIDTIGVEEQHIHALERHLEIQDKIGLSAIKLKEILDQLPTFESFKTFQAAAGDNFWESLVVGAASGQFGAKATPSSIAFNKMAAGTAAGGLLDYTSAANPAYMIEGLLEKGVKPEVFGRGATGGAISAASIMPRATGEILVASRAIAEALLKETTAEFAAYTPEEQGEAITALQS</sequence>
<dbReference type="InterPro" id="IPR010090">
    <property type="entry name" value="Phage_tape_meas"/>
</dbReference>
<proteinExistence type="predicted"/>
<protein>
    <recommendedName>
        <fullName evidence="1">Phage tail tape measure protein domain-containing protein</fullName>
    </recommendedName>
</protein>
<organism evidence="2">
    <name type="scientific">marine sediment metagenome</name>
    <dbReference type="NCBI Taxonomy" id="412755"/>
    <lineage>
        <taxon>unclassified sequences</taxon>
        <taxon>metagenomes</taxon>
        <taxon>ecological metagenomes</taxon>
    </lineage>
</organism>